<dbReference type="Proteomes" id="UP000314294">
    <property type="component" value="Unassembled WGS sequence"/>
</dbReference>
<sequence>MNQPSVYVFHGRGDLPPQVEKSQRHVSKREERESSEKRSERAAQSTNKWTYSAVLSFLDPCVLLRGRRVGTWGGGAEGRGSQDRRVQREGESRGSSWAVSQGSRQVKTQHLRLVKEKIHMAEEAGAISHAPDASRLDASGVNTLFSTRVENPASGAFFAASGGPLDLAGSDAMALLMPRPLFLYLHLPDEITEVFNVYFSVVKFRLSSHIWLFRLVRAQLISQLIDASCRQHAWQRQEPRSVAACGNTCFLGVCTYGACITTEPTIQSYQAVGTSYKRQFSCKASTEV</sequence>
<feature type="compositionally biased region" description="Basic and acidic residues" evidence="1">
    <location>
        <begin position="80"/>
        <end position="92"/>
    </location>
</feature>
<evidence type="ECO:0000313" key="2">
    <source>
        <dbReference type="EMBL" id="TNN45250.1"/>
    </source>
</evidence>
<evidence type="ECO:0000256" key="1">
    <source>
        <dbReference type="SAM" id="MobiDB-lite"/>
    </source>
</evidence>
<reference evidence="2 3" key="1">
    <citation type="submission" date="2019-03" db="EMBL/GenBank/DDBJ databases">
        <title>First draft genome of Liparis tanakae, snailfish: a comprehensive survey of snailfish specific genes.</title>
        <authorList>
            <person name="Kim W."/>
            <person name="Song I."/>
            <person name="Jeong J.-H."/>
            <person name="Kim D."/>
            <person name="Kim S."/>
            <person name="Ryu S."/>
            <person name="Song J.Y."/>
            <person name="Lee S.K."/>
        </authorList>
    </citation>
    <scope>NUCLEOTIDE SEQUENCE [LARGE SCALE GENOMIC DNA]</scope>
    <source>
        <tissue evidence="2">Muscle</tissue>
    </source>
</reference>
<protein>
    <submittedName>
        <fullName evidence="2">Uncharacterized protein</fullName>
    </submittedName>
</protein>
<feature type="region of interest" description="Disordered" evidence="1">
    <location>
        <begin position="1"/>
        <end position="45"/>
    </location>
</feature>
<gene>
    <name evidence="2" type="ORF">EYF80_044548</name>
</gene>
<dbReference type="AlphaFoldDB" id="A0A4Z2FWG6"/>
<feature type="compositionally biased region" description="Polar residues" evidence="1">
    <location>
        <begin position="93"/>
        <end position="104"/>
    </location>
</feature>
<feature type="region of interest" description="Disordered" evidence="1">
    <location>
        <begin position="72"/>
        <end position="104"/>
    </location>
</feature>
<proteinExistence type="predicted"/>
<keyword evidence="3" id="KW-1185">Reference proteome</keyword>
<name>A0A4Z2FWG6_9TELE</name>
<organism evidence="2 3">
    <name type="scientific">Liparis tanakae</name>
    <name type="common">Tanaka's snailfish</name>
    <dbReference type="NCBI Taxonomy" id="230148"/>
    <lineage>
        <taxon>Eukaryota</taxon>
        <taxon>Metazoa</taxon>
        <taxon>Chordata</taxon>
        <taxon>Craniata</taxon>
        <taxon>Vertebrata</taxon>
        <taxon>Euteleostomi</taxon>
        <taxon>Actinopterygii</taxon>
        <taxon>Neopterygii</taxon>
        <taxon>Teleostei</taxon>
        <taxon>Neoteleostei</taxon>
        <taxon>Acanthomorphata</taxon>
        <taxon>Eupercaria</taxon>
        <taxon>Perciformes</taxon>
        <taxon>Cottioidei</taxon>
        <taxon>Cottales</taxon>
        <taxon>Liparidae</taxon>
        <taxon>Liparis</taxon>
    </lineage>
</organism>
<dbReference type="EMBL" id="SRLO01000857">
    <property type="protein sequence ID" value="TNN45250.1"/>
    <property type="molecule type" value="Genomic_DNA"/>
</dbReference>
<accession>A0A4Z2FWG6</accession>
<comment type="caution">
    <text evidence="2">The sequence shown here is derived from an EMBL/GenBank/DDBJ whole genome shotgun (WGS) entry which is preliminary data.</text>
</comment>
<dbReference type="OrthoDB" id="8964967at2759"/>
<evidence type="ECO:0000313" key="3">
    <source>
        <dbReference type="Proteomes" id="UP000314294"/>
    </source>
</evidence>
<feature type="compositionally biased region" description="Basic and acidic residues" evidence="1">
    <location>
        <begin position="28"/>
        <end position="41"/>
    </location>
</feature>